<reference evidence="1" key="1">
    <citation type="submission" date="2021-02" db="EMBL/GenBank/DDBJ databases">
        <authorList>
            <person name="Nowell W R."/>
        </authorList>
    </citation>
    <scope>NUCLEOTIDE SEQUENCE</scope>
</reference>
<evidence type="ECO:0000313" key="1">
    <source>
        <dbReference type="EMBL" id="CAF4967549.1"/>
    </source>
</evidence>
<gene>
    <name evidence="1" type="ORF">GIL414_LOCUS55225</name>
</gene>
<accession>A0A8S3DE81</accession>
<evidence type="ECO:0000313" key="2">
    <source>
        <dbReference type="Proteomes" id="UP000681720"/>
    </source>
</evidence>
<proteinExistence type="predicted"/>
<protein>
    <submittedName>
        <fullName evidence="1">Uncharacterized protein</fullName>
    </submittedName>
</protein>
<sequence>MAMNRQEWIIVLIGCIACVVAGASTLAFAILLAEVTM</sequence>
<name>A0A8S3DE81_9BILA</name>
<feature type="non-terminal residue" evidence="1">
    <location>
        <position position="37"/>
    </location>
</feature>
<dbReference type="EMBL" id="CAJOBJ010195567">
    <property type="protein sequence ID" value="CAF4967549.1"/>
    <property type="molecule type" value="Genomic_DNA"/>
</dbReference>
<dbReference type="Proteomes" id="UP000681720">
    <property type="component" value="Unassembled WGS sequence"/>
</dbReference>
<dbReference type="AlphaFoldDB" id="A0A8S3DE81"/>
<organism evidence="1 2">
    <name type="scientific">Rotaria magnacalcarata</name>
    <dbReference type="NCBI Taxonomy" id="392030"/>
    <lineage>
        <taxon>Eukaryota</taxon>
        <taxon>Metazoa</taxon>
        <taxon>Spiralia</taxon>
        <taxon>Gnathifera</taxon>
        <taxon>Rotifera</taxon>
        <taxon>Eurotatoria</taxon>
        <taxon>Bdelloidea</taxon>
        <taxon>Philodinida</taxon>
        <taxon>Philodinidae</taxon>
        <taxon>Rotaria</taxon>
    </lineage>
</organism>
<comment type="caution">
    <text evidence="1">The sequence shown here is derived from an EMBL/GenBank/DDBJ whole genome shotgun (WGS) entry which is preliminary data.</text>
</comment>